<dbReference type="GO" id="GO:0002161">
    <property type="term" value="F:aminoacyl-tRNA deacylase activity"/>
    <property type="evidence" value="ECO:0007669"/>
    <property type="project" value="InterPro"/>
</dbReference>
<dbReference type="GO" id="GO:0004823">
    <property type="term" value="F:leucine-tRNA ligase activity"/>
    <property type="evidence" value="ECO:0007669"/>
    <property type="project" value="UniProtKB-EC"/>
</dbReference>
<dbReference type="Gene3D" id="3.90.740.10">
    <property type="entry name" value="Valyl/Leucyl/Isoleucyl-tRNA synthetase, editing domain"/>
    <property type="match status" value="1"/>
</dbReference>
<evidence type="ECO:0000259" key="8">
    <source>
        <dbReference type="Pfam" id="PF13603"/>
    </source>
</evidence>
<keyword evidence="3" id="KW-0436">Ligase</keyword>
<dbReference type="EC" id="6.1.1.4" evidence="2"/>
<sequence>MQRNWIGKSTGAEVLFAVEGSADTIKIFTTRPDTLFGATFVCLAPLHPLADTLTADKTALKQVIDAYGKDDEKLGLFTGSYAINPINNERIPIYIANFVLMDYGTGAIMSVPA</sequence>
<protein>
    <recommendedName>
        <fullName evidence="2">leucine--tRNA ligase</fullName>
        <ecNumber evidence="2">6.1.1.4</ecNumber>
    </recommendedName>
</protein>
<gene>
    <name evidence="9" type="ORF">MBAV_001357</name>
</gene>
<keyword evidence="5" id="KW-0067">ATP-binding</keyword>
<keyword evidence="4" id="KW-0547">Nucleotide-binding</keyword>
<evidence type="ECO:0000256" key="4">
    <source>
        <dbReference type="ARBA" id="ARBA00022741"/>
    </source>
</evidence>
<evidence type="ECO:0000256" key="2">
    <source>
        <dbReference type="ARBA" id="ARBA00013164"/>
    </source>
</evidence>
<evidence type="ECO:0000256" key="1">
    <source>
        <dbReference type="ARBA" id="ARBA00005594"/>
    </source>
</evidence>
<dbReference type="EMBL" id="LACI01000582">
    <property type="protein sequence ID" value="KJU86449.1"/>
    <property type="molecule type" value="Genomic_DNA"/>
</dbReference>
<dbReference type="AlphaFoldDB" id="A0A0F3GWV3"/>
<dbReference type="PANTHER" id="PTHR43740:SF2">
    <property type="entry name" value="LEUCINE--TRNA LIGASE, MITOCHONDRIAL"/>
    <property type="match status" value="1"/>
</dbReference>
<evidence type="ECO:0000256" key="7">
    <source>
        <dbReference type="ARBA" id="ARBA00023146"/>
    </source>
</evidence>
<dbReference type="Pfam" id="PF13603">
    <property type="entry name" value="tRNA-synt_1_2"/>
    <property type="match status" value="1"/>
</dbReference>
<proteinExistence type="inferred from homology"/>
<dbReference type="GO" id="GO:0006429">
    <property type="term" value="P:leucyl-tRNA aminoacylation"/>
    <property type="evidence" value="ECO:0007669"/>
    <property type="project" value="InterPro"/>
</dbReference>
<evidence type="ECO:0000256" key="6">
    <source>
        <dbReference type="ARBA" id="ARBA00022917"/>
    </source>
</evidence>
<evidence type="ECO:0000313" key="9">
    <source>
        <dbReference type="EMBL" id="KJU86449.1"/>
    </source>
</evidence>
<feature type="non-terminal residue" evidence="9">
    <location>
        <position position="113"/>
    </location>
</feature>
<evidence type="ECO:0000313" key="10">
    <source>
        <dbReference type="Proteomes" id="UP000033423"/>
    </source>
</evidence>
<comment type="similarity">
    <text evidence="1">Belongs to the class-I aminoacyl-tRNA synthetase family.</text>
</comment>
<keyword evidence="6" id="KW-0648">Protein biosynthesis</keyword>
<dbReference type="SUPFAM" id="SSF50677">
    <property type="entry name" value="ValRS/IleRS/LeuRS editing domain"/>
    <property type="match status" value="1"/>
</dbReference>
<dbReference type="InterPro" id="IPR025709">
    <property type="entry name" value="Leu_tRNA-synth_edit"/>
</dbReference>
<feature type="domain" description="Leucyl-tRNA synthetase editing" evidence="8">
    <location>
        <begin position="3"/>
        <end position="113"/>
    </location>
</feature>
<dbReference type="GO" id="GO:0005524">
    <property type="term" value="F:ATP binding"/>
    <property type="evidence" value="ECO:0007669"/>
    <property type="project" value="UniProtKB-KW"/>
</dbReference>
<accession>A0A0F3GWV3</accession>
<dbReference type="InterPro" id="IPR002302">
    <property type="entry name" value="Leu-tRNA-ligase"/>
</dbReference>
<organism evidence="9 10">
    <name type="scientific">Candidatus Magnetobacterium bavaricum</name>
    <dbReference type="NCBI Taxonomy" id="29290"/>
    <lineage>
        <taxon>Bacteria</taxon>
        <taxon>Pseudomonadati</taxon>
        <taxon>Nitrospirota</taxon>
        <taxon>Thermodesulfovibrionia</taxon>
        <taxon>Thermodesulfovibrionales</taxon>
        <taxon>Candidatus Magnetobacteriaceae</taxon>
        <taxon>Candidatus Magnetobacterium</taxon>
    </lineage>
</organism>
<comment type="caution">
    <text evidence="9">The sequence shown here is derived from an EMBL/GenBank/DDBJ whole genome shotgun (WGS) entry which is preliminary data.</text>
</comment>
<dbReference type="Proteomes" id="UP000033423">
    <property type="component" value="Unassembled WGS sequence"/>
</dbReference>
<keyword evidence="10" id="KW-1185">Reference proteome</keyword>
<keyword evidence="7 9" id="KW-0030">Aminoacyl-tRNA synthetase</keyword>
<dbReference type="GO" id="GO:0005829">
    <property type="term" value="C:cytosol"/>
    <property type="evidence" value="ECO:0007669"/>
    <property type="project" value="TreeGrafter"/>
</dbReference>
<evidence type="ECO:0000256" key="5">
    <source>
        <dbReference type="ARBA" id="ARBA00022840"/>
    </source>
</evidence>
<dbReference type="PANTHER" id="PTHR43740">
    <property type="entry name" value="LEUCYL-TRNA SYNTHETASE"/>
    <property type="match status" value="1"/>
</dbReference>
<name>A0A0F3GWV3_9BACT</name>
<evidence type="ECO:0000256" key="3">
    <source>
        <dbReference type="ARBA" id="ARBA00022598"/>
    </source>
</evidence>
<reference evidence="9 10" key="1">
    <citation type="submission" date="2015-02" db="EMBL/GenBank/DDBJ databases">
        <title>Single-cell genomics of uncultivated deep-branching MTB reveals a conserved set of magnetosome genes.</title>
        <authorList>
            <person name="Kolinko S."/>
            <person name="Richter M."/>
            <person name="Glockner F.O."/>
            <person name="Brachmann A."/>
            <person name="Schuler D."/>
        </authorList>
    </citation>
    <scope>NUCLEOTIDE SEQUENCE [LARGE SCALE GENOMIC DNA]</scope>
    <source>
        <strain evidence="9">TM-1</strain>
    </source>
</reference>
<dbReference type="InterPro" id="IPR009008">
    <property type="entry name" value="Val/Leu/Ile-tRNA-synth_edit"/>
</dbReference>